<dbReference type="EMBL" id="CP011112">
    <property type="protein sequence ID" value="AKU18554.1"/>
    <property type="molecule type" value="Genomic_DNA"/>
</dbReference>
<keyword evidence="3" id="KW-1185">Reference proteome</keyword>
<dbReference type="STRING" id="571913.VV02_01930"/>
<keyword evidence="1" id="KW-1133">Transmembrane helix</keyword>
<feature type="transmembrane region" description="Helical" evidence="1">
    <location>
        <begin position="74"/>
        <end position="90"/>
    </location>
</feature>
<protein>
    <submittedName>
        <fullName evidence="2">Uncharacterized protein</fullName>
    </submittedName>
</protein>
<feature type="transmembrane region" description="Helical" evidence="1">
    <location>
        <begin position="49"/>
        <end position="67"/>
    </location>
</feature>
<evidence type="ECO:0000313" key="2">
    <source>
        <dbReference type="EMBL" id="AKU18554.1"/>
    </source>
</evidence>
<accession>A0A0K1JPB0</accession>
<name>A0A0K1JPB0_9MICO</name>
<dbReference type="KEGG" id="lmoi:VV02_01930"/>
<keyword evidence="1" id="KW-0472">Membrane</keyword>
<reference evidence="2 3" key="1">
    <citation type="submission" date="2015-03" db="EMBL/GenBank/DDBJ databases">
        <title>Luteipulveratus halotolerans sp. nov., a novel actinobacterium (Dermacoccaceae) from Sarawak, Malaysia.</title>
        <authorList>
            <person name="Juboi H."/>
            <person name="Basik A."/>
            <person name="Shamsul S.S."/>
            <person name="Arnold P."/>
            <person name="Schmitt E.K."/>
            <person name="Sanglier J.-J."/>
            <person name="Yeo T."/>
        </authorList>
    </citation>
    <scope>NUCLEOTIDE SEQUENCE [LARGE SCALE GENOMIC DNA]</scope>
    <source>
        <strain evidence="2 3">MN07-A0370</strain>
    </source>
</reference>
<proteinExistence type="predicted"/>
<keyword evidence="1" id="KW-0812">Transmembrane</keyword>
<organism evidence="2 3">
    <name type="scientific">Luteipulveratus mongoliensis</name>
    <dbReference type="NCBI Taxonomy" id="571913"/>
    <lineage>
        <taxon>Bacteria</taxon>
        <taxon>Bacillati</taxon>
        <taxon>Actinomycetota</taxon>
        <taxon>Actinomycetes</taxon>
        <taxon>Micrococcales</taxon>
        <taxon>Dermacoccaceae</taxon>
        <taxon>Luteipulveratus</taxon>
    </lineage>
</organism>
<evidence type="ECO:0000256" key="1">
    <source>
        <dbReference type="SAM" id="Phobius"/>
    </source>
</evidence>
<dbReference type="Pfam" id="PF19609">
    <property type="entry name" value="DUF6114"/>
    <property type="match status" value="1"/>
</dbReference>
<gene>
    <name evidence="2" type="ORF">VV02_01930</name>
</gene>
<dbReference type="InterPro" id="IPR046096">
    <property type="entry name" value="DUF6114"/>
</dbReference>
<dbReference type="AlphaFoldDB" id="A0A0K1JPB0"/>
<dbReference type="Proteomes" id="UP000066480">
    <property type="component" value="Chromosome"/>
</dbReference>
<sequence length="141" mass="15160">MSEWRVRFHRWRRTRPFWGPILLALGGWFVIRPVISSMSAVVALGAGGVTAYVLGGGMILAAAVSMFRPEQRHFPALMGVLFAVASLPLANLGGWVIGMMLGIVGGAMTFAWTPYDDKQIAKIEARKAEAAEATEGARGDA</sequence>
<feature type="transmembrane region" description="Helical" evidence="1">
    <location>
        <begin position="21"/>
        <end position="43"/>
    </location>
</feature>
<evidence type="ECO:0000313" key="3">
    <source>
        <dbReference type="Proteomes" id="UP000066480"/>
    </source>
</evidence>